<dbReference type="Proteomes" id="UP001480082">
    <property type="component" value="Unassembled WGS sequence"/>
</dbReference>
<protein>
    <submittedName>
        <fullName evidence="1">GntR family transcriptional regulator</fullName>
    </submittedName>
</protein>
<proteinExistence type="predicted"/>
<evidence type="ECO:0000313" key="1">
    <source>
        <dbReference type="EMBL" id="MER9282644.1"/>
    </source>
</evidence>
<evidence type="ECO:0000313" key="2">
    <source>
        <dbReference type="Proteomes" id="UP001480082"/>
    </source>
</evidence>
<dbReference type="EMBL" id="JAMYRI010000001">
    <property type="protein sequence ID" value="MER9282644.1"/>
    <property type="molecule type" value="Genomic_DNA"/>
</dbReference>
<gene>
    <name evidence="1" type="ORF">NKI81_01510</name>
</gene>
<name>A0ACC6SSE0_9HYPH</name>
<comment type="caution">
    <text evidence="1">The sequence shown here is derived from an EMBL/GenBank/DDBJ whole genome shotgun (WGS) entry which is preliminary data.</text>
</comment>
<sequence length="61" mass="6703">MRGFTEGLIEKPQTVAEQVANVLREAIASGSLRAGTTLRQDDPAGQFGFSRMPIRDTLRQL</sequence>
<organism evidence="1 2">
    <name type="scientific">Mesorhizobium australicum</name>
    <dbReference type="NCBI Taxonomy" id="536018"/>
    <lineage>
        <taxon>Bacteria</taxon>
        <taxon>Pseudomonadati</taxon>
        <taxon>Pseudomonadota</taxon>
        <taxon>Alphaproteobacteria</taxon>
        <taxon>Hyphomicrobiales</taxon>
        <taxon>Phyllobacteriaceae</taxon>
        <taxon>Mesorhizobium</taxon>
    </lineage>
</organism>
<reference evidence="1 2" key="1">
    <citation type="journal article" date="2024" name="Proc. Natl. Acad. Sci. U.S.A.">
        <title>The evolutionary genomics of adaptation to stress in wild rhizobium bacteria.</title>
        <authorList>
            <person name="Kehlet-Delgado H."/>
            <person name="Montoya A.P."/>
            <person name="Jensen K.T."/>
            <person name="Wendlandt C.E."/>
            <person name="Dexheimer C."/>
            <person name="Roberts M."/>
            <person name="Torres Martinez L."/>
            <person name="Friesen M.L."/>
            <person name="Griffitts J.S."/>
            <person name="Porter S.S."/>
        </authorList>
    </citation>
    <scope>NUCLEOTIDE SEQUENCE [LARGE SCALE GENOMIC DNA]</scope>
    <source>
        <strain evidence="1 2">M0468</strain>
    </source>
</reference>
<keyword evidence="2" id="KW-1185">Reference proteome</keyword>
<accession>A0ACC6SSE0</accession>